<evidence type="ECO:0000313" key="2">
    <source>
        <dbReference type="EMBL" id="KAF2173278.1"/>
    </source>
</evidence>
<feature type="compositionally biased region" description="Polar residues" evidence="1">
    <location>
        <begin position="164"/>
        <end position="173"/>
    </location>
</feature>
<protein>
    <submittedName>
        <fullName evidence="2">Uncharacterized protein</fullName>
    </submittedName>
</protein>
<organism evidence="2 3">
    <name type="scientific">Zasmidium cellare ATCC 36951</name>
    <dbReference type="NCBI Taxonomy" id="1080233"/>
    <lineage>
        <taxon>Eukaryota</taxon>
        <taxon>Fungi</taxon>
        <taxon>Dikarya</taxon>
        <taxon>Ascomycota</taxon>
        <taxon>Pezizomycotina</taxon>
        <taxon>Dothideomycetes</taxon>
        <taxon>Dothideomycetidae</taxon>
        <taxon>Mycosphaerellales</taxon>
        <taxon>Mycosphaerellaceae</taxon>
        <taxon>Zasmidium</taxon>
    </lineage>
</organism>
<dbReference type="GeneID" id="54564605"/>
<dbReference type="EMBL" id="ML993580">
    <property type="protein sequence ID" value="KAF2173278.1"/>
    <property type="molecule type" value="Genomic_DNA"/>
</dbReference>
<proteinExistence type="predicted"/>
<name>A0A6A6D4D8_ZASCE</name>
<sequence>MLAVLLALLPLAASHDVKPIQFGRPAPIGTLISLPTPAASNERPINKSEQEQYASHVHLEDTVDQIQLLMDADFTEIDDSLEDSGEFDQYVPVGTTDDTTLVRRANGIEKRAAFRGTMQIDCLEAPEVCQNACWYQNCLMDAKGVTTTIKYQDGGRNSARDSANRLQSGVTTSRGRPCTTWPFGQKFWDTYQFNPNPVEESEKYLETDEWPMASFENPAFDETANPPQHTLRCITGQSNKGGARAWTNFRRGHGPYAEGGKWENFRLGAKTHFVRYDEFNVAFNFDSFDPNNADHQNVRKTLTFCEAPYANCKNDGRQFHMSKLVTNSKSTGQLAWPYDATTQNAYQLDYEGTDIKQYHVTLAITGDDQDEVAAQVSVYENGDETIVATRDSTTDSSLTMEDGDSFSIKGNLPKTLKVEKSGIGCGTFKFTYGDAQADGLAVFGFDSEDIGYGRWSHTEKGRNSGRYCVPEDIQGQDANGAAIVIGTRLKCSFPGW</sequence>
<keyword evidence="3" id="KW-1185">Reference proteome</keyword>
<gene>
    <name evidence="2" type="ORF">M409DRAFT_49744</name>
</gene>
<feature type="region of interest" description="Disordered" evidence="1">
    <location>
        <begin position="153"/>
        <end position="173"/>
    </location>
</feature>
<dbReference type="AlphaFoldDB" id="A0A6A6D4D8"/>
<evidence type="ECO:0000256" key="1">
    <source>
        <dbReference type="SAM" id="MobiDB-lite"/>
    </source>
</evidence>
<dbReference type="RefSeq" id="XP_033674167.1">
    <property type="nucleotide sequence ID" value="XM_033811333.1"/>
</dbReference>
<reference evidence="2" key="1">
    <citation type="journal article" date="2020" name="Stud. Mycol.">
        <title>101 Dothideomycetes genomes: a test case for predicting lifestyles and emergence of pathogens.</title>
        <authorList>
            <person name="Haridas S."/>
            <person name="Albert R."/>
            <person name="Binder M."/>
            <person name="Bloem J."/>
            <person name="Labutti K."/>
            <person name="Salamov A."/>
            <person name="Andreopoulos B."/>
            <person name="Baker S."/>
            <person name="Barry K."/>
            <person name="Bills G."/>
            <person name="Bluhm B."/>
            <person name="Cannon C."/>
            <person name="Castanera R."/>
            <person name="Culley D."/>
            <person name="Daum C."/>
            <person name="Ezra D."/>
            <person name="Gonzalez J."/>
            <person name="Henrissat B."/>
            <person name="Kuo A."/>
            <person name="Liang C."/>
            <person name="Lipzen A."/>
            <person name="Lutzoni F."/>
            <person name="Magnuson J."/>
            <person name="Mondo S."/>
            <person name="Nolan M."/>
            <person name="Ohm R."/>
            <person name="Pangilinan J."/>
            <person name="Park H.-J."/>
            <person name="Ramirez L."/>
            <person name="Alfaro M."/>
            <person name="Sun H."/>
            <person name="Tritt A."/>
            <person name="Yoshinaga Y."/>
            <person name="Zwiers L.-H."/>
            <person name="Turgeon B."/>
            <person name="Goodwin S."/>
            <person name="Spatafora J."/>
            <person name="Crous P."/>
            <person name="Grigoriev I."/>
        </authorList>
    </citation>
    <scope>NUCLEOTIDE SEQUENCE</scope>
    <source>
        <strain evidence="2">ATCC 36951</strain>
    </source>
</reference>
<dbReference type="Proteomes" id="UP000799537">
    <property type="component" value="Unassembled WGS sequence"/>
</dbReference>
<accession>A0A6A6D4D8</accession>
<evidence type="ECO:0000313" key="3">
    <source>
        <dbReference type="Proteomes" id="UP000799537"/>
    </source>
</evidence>
<dbReference type="OrthoDB" id="3638749at2759"/>